<dbReference type="InterPro" id="IPR036390">
    <property type="entry name" value="WH_DNA-bd_sf"/>
</dbReference>
<evidence type="ECO:0000259" key="4">
    <source>
        <dbReference type="PROSITE" id="PS50949"/>
    </source>
</evidence>
<organism evidence="5 6">
    <name type="scientific">Paenibacillus larvae subsp. pulvifaciens</name>
    <dbReference type="NCBI Taxonomy" id="1477"/>
    <lineage>
        <taxon>Bacteria</taxon>
        <taxon>Bacillati</taxon>
        <taxon>Bacillota</taxon>
        <taxon>Bacilli</taxon>
        <taxon>Bacillales</taxon>
        <taxon>Paenibacillaceae</taxon>
        <taxon>Paenibacillus</taxon>
    </lineage>
</organism>
<dbReference type="Gene3D" id="1.10.10.10">
    <property type="entry name" value="Winged helix-like DNA-binding domain superfamily/Winged helix DNA-binding domain"/>
    <property type="match status" value="1"/>
</dbReference>
<protein>
    <recommendedName>
        <fullName evidence="4">HTH gntR-type domain-containing protein</fullName>
    </recommendedName>
</protein>
<dbReference type="CDD" id="cd07377">
    <property type="entry name" value="WHTH_GntR"/>
    <property type="match status" value="1"/>
</dbReference>
<dbReference type="SUPFAM" id="SSF46785">
    <property type="entry name" value="Winged helix' DNA-binding domain"/>
    <property type="match status" value="1"/>
</dbReference>
<name>A0A1V0UYN3_9BACL</name>
<dbReference type="InterPro" id="IPR008920">
    <property type="entry name" value="TF_FadR/GntR_C"/>
</dbReference>
<dbReference type="SUPFAM" id="SSF48008">
    <property type="entry name" value="GntR ligand-binding domain-like"/>
    <property type="match status" value="1"/>
</dbReference>
<dbReference type="SMART" id="SM00345">
    <property type="entry name" value="HTH_GNTR"/>
    <property type="match status" value="1"/>
</dbReference>
<evidence type="ECO:0000256" key="2">
    <source>
        <dbReference type="ARBA" id="ARBA00023125"/>
    </source>
</evidence>
<dbReference type="PRINTS" id="PR00033">
    <property type="entry name" value="HTHASNC"/>
</dbReference>
<accession>A0A1V0UYN3</accession>
<feature type="domain" description="HTH gntR-type" evidence="4">
    <location>
        <begin position="23"/>
        <end position="90"/>
    </location>
</feature>
<dbReference type="Gene3D" id="1.20.120.530">
    <property type="entry name" value="GntR ligand-binding domain-like"/>
    <property type="match status" value="1"/>
</dbReference>
<dbReference type="Pfam" id="PF00392">
    <property type="entry name" value="GntR"/>
    <property type="match status" value="1"/>
</dbReference>
<keyword evidence="1" id="KW-0805">Transcription regulation</keyword>
<dbReference type="Proteomes" id="UP000192727">
    <property type="component" value="Chromosome"/>
</dbReference>
<dbReference type="PANTHER" id="PTHR43537">
    <property type="entry name" value="TRANSCRIPTIONAL REGULATOR, GNTR FAMILY"/>
    <property type="match status" value="1"/>
</dbReference>
<keyword evidence="3" id="KW-0804">Transcription</keyword>
<evidence type="ECO:0000313" key="6">
    <source>
        <dbReference type="Proteomes" id="UP000192727"/>
    </source>
</evidence>
<reference evidence="5 6" key="1">
    <citation type="submission" date="2017-03" db="EMBL/GenBank/DDBJ databases">
        <title>Paenibacillus larvae genome sequencing.</title>
        <authorList>
            <person name="Dingman D.W."/>
        </authorList>
    </citation>
    <scope>NUCLEOTIDE SEQUENCE [LARGE SCALE GENOMIC DNA]</scope>
    <source>
        <strain evidence="5 6">SAG 10367</strain>
    </source>
</reference>
<dbReference type="AlphaFoldDB" id="A0A1V0UYN3"/>
<dbReference type="GO" id="GO:0003700">
    <property type="term" value="F:DNA-binding transcription factor activity"/>
    <property type="evidence" value="ECO:0007669"/>
    <property type="project" value="InterPro"/>
</dbReference>
<proteinExistence type="predicted"/>
<evidence type="ECO:0000256" key="3">
    <source>
        <dbReference type="ARBA" id="ARBA00023163"/>
    </source>
</evidence>
<dbReference type="InterPro" id="IPR000524">
    <property type="entry name" value="Tscrpt_reg_HTH_GntR"/>
</dbReference>
<dbReference type="InterPro" id="IPR036388">
    <property type="entry name" value="WH-like_DNA-bd_sf"/>
</dbReference>
<sequence>MRYLKSSCKEVILLETGEKLQRTFVREEAYYILRNWIVEGKLKPEQKLRDKDLAEQLGVSRTPIREALLRLEDEGLVQTQPNRATFVAPIDFHNVHHLYSIMWTLEQLALEQAFEYIKDEHIEAMAEANQRLFQALKDGERLLALEADSDFHSVYIVLSHNDELQRILSGIKQKLKRLELFYFEKAQDAHLSWEEHQRIIDTLRQRDLRQALDAIKYNWTSSFSRIQSKAQDGS</sequence>
<gene>
    <name evidence="5" type="ORF">B7C51_23420</name>
</gene>
<dbReference type="InterPro" id="IPR000485">
    <property type="entry name" value="AsnC-type_HTH_dom"/>
</dbReference>
<dbReference type="PRINTS" id="PR00035">
    <property type="entry name" value="HTHGNTR"/>
</dbReference>
<dbReference type="PANTHER" id="PTHR43537:SF45">
    <property type="entry name" value="GNTR FAMILY REGULATORY PROTEIN"/>
    <property type="match status" value="1"/>
</dbReference>
<dbReference type="GO" id="GO:0043565">
    <property type="term" value="F:sequence-specific DNA binding"/>
    <property type="evidence" value="ECO:0007669"/>
    <property type="project" value="InterPro"/>
</dbReference>
<dbReference type="Pfam" id="PF07729">
    <property type="entry name" value="FCD"/>
    <property type="match status" value="1"/>
</dbReference>
<dbReference type="SMART" id="SM00895">
    <property type="entry name" value="FCD"/>
    <property type="match status" value="1"/>
</dbReference>
<dbReference type="PROSITE" id="PS50949">
    <property type="entry name" value="HTH_GNTR"/>
    <property type="match status" value="1"/>
</dbReference>
<keyword evidence="2" id="KW-0238">DNA-binding</keyword>
<dbReference type="InterPro" id="IPR011711">
    <property type="entry name" value="GntR_C"/>
</dbReference>
<dbReference type="EMBL" id="CP020557">
    <property type="protein sequence ID" value="ARF70158.1"/>
    <property type="molecule type" value="Genomic_DNA"/>
</dbReference>
<evidence type="ECO:0000256" key="1">
    <source>
        <dbReference type="ARBA" id="ARBA00023015"/>
    </source>
</evidence>
<evidence type="ECO:0000313" key="5">
    <source>
        <dbReference type="EMBL" id="ARF70158.1"/>
    </source>
</evidence>